<organism evidence="2 3">
    <name type="scientific">Cryobacterium zhongshanensis</name>
    <dbReference type="NCBI Taxonomy" id="2928153"/>
    <lineage>
        <taxon>Bacteria</taxon>
        <taxon>Bacillati</taxon>
        <taxon>Actinomycetota</taxon>
        <taxon>Actinomycetes</taxon>
        <taxon>Micrococcales</taxon>
        <taxon>Microbacteriaceae</taxon>
        <taxon>Cryobacterium</taxon>
    </lineage>
</organism>
<keyword evidence="1" id="KW-0472">Membrane</keyword>
<feature type="transmembrane region" description="Helical" evidence="1">
    <location>
        <begin position="21"/>
        <end position="41"/>
    </location>
</feature>
<protein>
    <submittedName>
        <fullName evidence="2">Uncharacterized protein</fullName>
    </submittedName>
</protein>
<keyword evidence="1" id="KW-1133">Transmembrane helix</keyword>
<name>A0AA41QX56_9MICO</name>
<evidence type="ECO:0000256" key="1">
    <source>
        <dbReference type="SAM" id="Phobius"/>
    </source>
</evidence>
<reference evidence="2" key="1">
    <citation type="submission" date="2022-03" db="EMBL/GenBank/DDBJ databases">
        <title>Cryobacterium sp. nov. strain ZS14-85, isolated from Antarctic soil.</title>
        <authorList>
            <person name="Li J."/>
            <person name="Niu G."/>
        </authorList>
    </citation>
    <scope>NUCLEOTIDE SEQUENCE</scope>
    <source>
        <strain evidence="2">ZS14-85</strain>
    </source>
</reference>
<comment type="caution">
    <text evidence="2">The sequence shown here is derived from an EMBL/GenBank/DDBJ whole genome shotgun (WGS) entry which is preliminary data.</text>
</comment>
<dbReference type="Proteomes" id="UP001165341">
    <property type="component" value="Unassembled WGS sequence"/>
</dbReference>
<proteinExistence type="predicted"/>
<keyword evidence="1" id="KW-0812">Transmembrane</keyword>
<evidence type="ECO:0000313" key="3">
    <source>
        <dbReference type="Proteomes" id="UP001165341"/>
    </source>
</evidence>
<dbReference type="EMBL" id="JALGAR010000002">
    <property type="protein sequence ID" value="MCI4658213.1"/>
    <property type="molecule type" value="Genomic_DNA"/>
</dbReference>
<feature type="transmembrane region" description="Helical" evidence="1">
    <location>
        <begin position="47"/>
        <end position="64"/>
    </location>
</feature>
<dbReference type="AlphaFoldDB" id="A0AA41QX56"/>
<keyword evidence="3" id="KW-1185">Reference proteome</keyword>
<sequence length="222" mass="24927">MPIETSAATATVVLRPRRWRFWFGTGFAVLCTVATLVFVAANAAHSGFAWLALFFLVPGIVVMLKGGVRSRALTIVPGSHLEYRDRLLRRQRVESDATTEILQFATVEESNFVPIRSLRTPIGVMDERWAVLRTGNATVLRLSMWVWTTPDLLAIAEALPAKLRIHNESIAPWTIDREHPDYYTWLEKHPRTYLAVFYGIILGVVLSVLAGLAGLILVRMTQ</sequence>
<gene>
    <name evidence="2" type="ORF">MQH31_10385</name>
</gene>
<dbReference type="RefSeq" id="WP_243011972.1">
    <property type="nucleotide sequence ID" value="NZ_JALGAR010000002.1"/>
</dbReference>
<feature type="transmembrane region" description="Helical" evidence="1">
    <location>
        <begin position="193"/>
        <end position="218"/>
    </location>
</feature>
<accession>A0AA41QX56</accession>
<evidence type="ECO:0000313" key="2">
    <source>
        <dbReference type="EMBL" id="MCI4658213.1"/>
    </source>
</evidence>